<sequence length="383" mass="41152">MSVDLVDLDSLSVTAIINDEIDLISPSRHPDVDHPGSFAGVPLKSHLGQAWTDAHGGANVEMRMDSICCGAHGLSLLVTATKGETTHTLLFDAGPEAEAFERNARRLGLIDGHNACIGNVETIVLSHWHRDHSGGLIKAIDLINSTKAHKTSRAAEPGLAVDIPGDRPRYRGIAHHHGPICLEADPTPDEMTAAGAQLVENASSHAISDGFFAVTGPIPRLTSYETGIPGGIRLVDKVGDHERTWTKDEEIKEERVVVCRLKGKGLVVFTGCSHAGIINIANHVLQTFSSPAKPNDDFYALIGGYHLADASGPRLQNTLTDLIKLNPKLLMPGHCTGWRFRALIEQPAAPELSRNRSSESSNNTLQGRTVPIFAGNTYRLSGI</sequence>
<organism evidence="1 2">
    <name type="scientific">Vermiconidia calcicola</name>
    <dbReference type="NCBI Taxonomy" id="1690605"/>
    <lineage>
        <taxon>Eukaryota</taxon>
        <taxon>Fungi</taxon>
        <taxon>Dikarya</taxon>
        <taxon>Ascomycota</taxon>
        <taxon>Pezizomycotina</taxon>
        <taxon>Dothideomycetes</taxon>
        <taxon>Dothideomycetidae</taxon>
        <taxon>Mycosphaerellales</taxon>
        <taxon>Extremaceae</taxon>
        <taxon>Vermiconidia</taxon>
    </lineage>
</organism>
<comment type="caution">
    <text evidence="1">The sequence shown here is derived from an EMBL/GenBank/DDBJ whole genome shotgun (WGS) entry which is preliminary data.</text>
</comment>
<dbReference type="AlphaFoldDB" id="A0AAV9QA54"/>
<accession>A0AAV9QA54</accession>
<dbReference type="CDD" id="cd07713">
    <property type="entry name" value="DHPS-like_MBL-fold"/>
    <property type="match status" value="1"/>
</dbReference>
<dbReference type="InterPro" id="IPR041712">
    <property type="entry name" value="DHPS-like_MBL-fold"/>
</dbReference>
<protein>
    <recommendedName>
        <fullName evidence="3">Metallo-beta-lactamase domain-containing protein</fullName>
    </recommendedName>
</protein>
<name>A0AAV9QA54_9PEZI</name>
<dbReference type="InterPro" id="IPR052926">
    <property type="entry name" value="Metallo-beta-lactamase_dom"/>
</dbReference>
<dbReference type="Gene3D" id="3.60.15.10">
    <property type="entry name" value="Ribonuclease Z/Hydroxyacylglutathione hydrolase-like"/>
    <property type="match status" value="1"/>
</dbReference>
<dbReference type="PANTHER" id="PTHR13754">
    <property type="entry name" value="METALLO-BETA-LACTAMASE SUPERFAMILY PROTEIN"/>
    <property type="match status" value="1"/>
</dbReference>
<proteinExistence type="predicted"/>
<dbReference type="GO" id="GO:0016740">
    <property type="term" value="F:transferase activity"/>
    <property type="evidence" value="ECO:0007669"/>
    <property type="project" value="TreeGrafter"/>
</dbReference>
<evidence type="ECO:0000313" key="1">
    <source>
        <dbReference type="EMBL" id="KAK5537440.1"/>
    </source>
</evidence>
<evidence type="ECO:0000313" key="2">
    <source>
        <dbReference type="Proteomes" id="UP001345827"/>
    </source>
</evidence>
<dbReference type="InterPro" id="IPR036866">
    <property type="entry name" value="RibonucZ/Hydroxyglut_hydro"/>
</dbReference>
<gene>
    <name evidence="1" type="ORF">LTR25_004692</name>
</gene>
<evidence type="ECO:0008006" key="3">
    <source>
        <dbReference type="Google" id="ProtNLM"/>
    </source>
</evidence>
<dbReference type="PANTHER" id="PTHR13754:SF13">
    <property type="entry name" value="METALLO-BETA-LACTAMASE SUPERFAMILY PROTEIN (AFU_ORTHOLOGUE AFUA_3G07630)"/>
    <property type="match status" value="1"/>
</dbReference>
<dbReference type="EMBL" id="JAXLQG010000007">
    <property type="protein sequence ID" value="KAK5537440.1"/>
    <property type="molecule type" value="Genomic_DNA"/>
</dbReference>
<reference evidence="1 2" key="1">
    <citation type="submission" date="2023-06" db="EMBL/GenBank/DDBJ databases">
        <title>Black Yeasts Isolated from many extreme environments.</title>
        <authorList>
            <person name="Coleine C."/>
            <person name="Stajich J.E."/>
            <person name="Selbmann L."/>
        </authorList>
    </citation>
    <scope>NUCLEOTIDE SEQUENCE [LARGE SCALE GENOMIC DNA]</scope>
    <source>
        <strain evidence="1 2">CCFEE 5887</strain>
    </source>
</reference>
<dbReference type="SUPFAM" id="SSF56281">
    <property type="entry name" value="Metallo-hydrolase/oxidoreductase"/>
    <property type="match status" value="1"/>
</dbReference>
<keyword evidence="2" id="KW-1185">Reference proteome</keyword>
<dbReference type="Proteomes" id="UP001345827">
    <property type="component" value="Unassembled WGS sequence"/>
</dbReference>